<name>L0R8W7_9BACT</name>
<dbReference type="Proteomes" id="UP000010808">
    <property type="component" value="Chromosome"/>
</dbReference>
<proteinExistence type="predicted"/>
<reference evidence="1 2" key="1">
    <citation type="submission" date="2012-10" db="EMBL/GenBank/DDBJ databases">
        <authorList>
            <person name="Genoscope - CEA"/>
        </authorList>
    </citation>
    <scope>NUCLEOTIDE SEQUENCE [LARGE SCALE GENOMIC DNA]</scope>
    <source>
        <strain evidence="2">AM13 / DSM 14728</strain>
    </source>
</reference>
<dbReference type="HOGENOM" id="CLU_2896730_0_0_7"/>
<accession>L0R8W7</accession>
<keyword evidence="2" id="KW-1185">Reference proteome</keyword>
<organism evidence="1 2">
    <name type="scientific">Maridesulfovibrio hydrothermalis AM13 = DSM 14728</name>
    <dbReference type="NCBI Taxonomy" id="1121451"/>
    <lineage>
        <taxon>Bacteria</taxon>
        <taxon>Pseudomonadati</taxon>
        <taxon>Thermodesulfobacteriota</taxon>
        <taxon>Desulfovibrionia</taxon>
        <taxon>Desulfovibrionales</taxon>
        <taxon>Desulfovibrionaceae</taxon>
        <taxon>Maridesulfovibrio</taxon>
    </lineage>
</organism>
<dbReference type="EMBL" id="FO203522">
    <property type="protein sequence ID" value="CCO22016.1"/>
    <property type="molecule type" value="Genomic_DNA"/>
</dbReference>
<protein>
    <submittedName>
        <fullName evidence="1">Uncharacterized protein</fullName>
    </submittedName>
</protein>
<dbReference type="AlphaFoldDB" id="L0R8W7"/>
<evidence type="ECO:0000313" key="1">
    <source>
        <dbReference type="EMBL" id="CCO22016.1"/>
    </source>
</evidence>
<sequence>MDTSFECQIYTVCRYDTQVKTHTDMDTSFEAMVFIYPISNYLQSCFQLCPKDRHFSTGLFGT</sequence>
<evidence type="ECO:0000313" key="2">
    <source>
        <dbReference type="Proteomes" id="UP000010808"/>
    </source>
</evidence>
<dbReference type="KEGG" id="dhy:DESAM_10035"/>
<gene>
    <name evidence="1" type="ORF">DESAM_10035</name>
</gene>